<dbReference type="WBParaSite" id="PS1159_v2.g3623.t1">
    <property type="protein sequence ID" value="PS1159_v2.g3623.t1"/>
    <property type="gene ID" value="PS1159_v2.g3623"/>
</dbReference>
<name>A0AC35GBI2_9BILA</name>
<proteinExistence type="predicted"/>
<evidence type="ECO:0000313" key="2">
    <source>
        <dbReference type="WBParaSite" id="PS1159_v2.g3623.t1"/>
    </source>
</evidence>
<dbReference type="Proteomes" id="UP000887580">
    <property type="component" value="Unplaced"/>
</dbReference>
<protein>
    <submittedName>
        <fullName evidence="2">Uncharacterized protein</fullName>
    </submittedName>
</protein>
<organism evidence="1 2">
    <name type="scientific">Panagrolaimus sp. PS1159</name>
    <dbReference type="NCBI Taxonomy" id="55785"/>
    <lineage>
        <taxon>Eukaryota</taxon>
        <taxon>Metazoa</taxon>
        <taxon>Ecdysozoa</taxon>
        <taxon>Nematoda</taxon>
        <taxon>Chromadorea</taxon>
        <taxon>Rhabditida</taxon>
        <taxon>Tylenchina</taxon>
        <taxon>Panagrolaimomorpha</taxon>
        <taxon>Panagrolaimoidea</taxon>
        <taxon>Panagrolaimidae</taxon>
        <taxon>Panagrolaimus</taxon>
    </lineage>
</organism>
<evidence type="ECO:0000313" key="1">
    <source>
        <dbReference type="Proteomes" id="UP000887580"/>
    </source>
</evidence>
<reference evidence="2" key="1">
    <citation type="submission" date="2022-11" db="UniProtKB">
        <authorList>
            <consortium name="WormBaseParasite"/>
        </authorList>
    </citation>
    <scope>IDENTIFICATION</scope>
</reference>
<accession>A0AC35GBI2</accession>
<sequence length="100" mass="12090">MNFSFYLTSFVVVIFCFNASAMIYRNSAYYHPRNRDYHHHDQPNPNYVPNNYFVEQQRLHHYENVYYHHPKERVEDQWQQPRPRPPSGFPSPGSRGPYVG</sequence>